<dbReference type="OrthoDB" id="2129491at2759"/>
<protein>
    <submittedName>
        <fullName evidence="2">Uncharacterized protein</fullName>
    </submittedName>
</protein>
<evidence type="ECO:0000256" key="1">
    <source>
        <dbReference type="SAM" id="SignalP"/>
    </source>
</evidence>
<sequence length="177" mass="19583">MILRFWVLIILKKPGVCHVIFLSLHITGLIPKESGRNFQVPFSVGGISSAEARSAAVPASTGSWPPVNMQNSNPLPLLPNLLPQKQNRNQFDSMNASNTVTNQNLNQSILPEQQLDNIRNRAPSSAELTQFHNEQAGSIHLNLQNPAYVTPLQPQLSRSQELQQNLVPPASFQHLLN</sequence>
<reference evidence="2 3" key="1">
    <citation type="submission" date="2019-09" db="EMBL/GenBank/DDBJ databases">
        <title>A chromosome-level genome assembly of the Chinese tupelo Nyssa sinensis.</title>
        <authorList>
            <person name="Yang X."/>
            <person name="Kang M."/>
            <person name="Yang Y."/>
            <person name="Xiong H."/>
            <person name="Wang M."/>
            <person name="Zhang Z."/>
            <person name="Wang Z."/>
            <person name="Wu H."/>
            <person name="Ma T."/>
            <person name="Liu J."/>
            <person name="Xi Z."/>
        </authorList>
    </citation>
    <scope>NUCLEOTIDE SEQUENCE [LARGE SCALE GENOMIC DNA]</scope>
    <source>
        <strain evidence="2">J267</strain>
        <tissue evidence="2">Leaf</tissue>
    </source>
</reference>
<accession>A0A5J4ZSG2</accession>
<organism evidence="2 3">
    <name type="scientific">Nyssa sinensis</name>
    <dbReference type="NCBI Taxonomy" id="561372"/>
    <lineage>
        <taxon>Eukaryota</taxon>
        <taxon>Viridiplantae</taxon>
        <taxon>Streptophyta</taxon>
        <taxon>Embryophyta</taxon>
        <taxon>Tracheophyta</taxon>
        <taxon>Spermatophyta</taxon>
        <taxon>Magnoliopsida</taxon>
        <taxon>eudicotyledons</taxon>
        <taxon>Gunneridae</taxon>
        <taxon>Pentapetalae</taxon>
        <taxon>asterids</taxon>
        <taxon>Cornales</taxon>
        <taxon>Nyssaceae</taxon>
        <taxon>Nyssa</taxon>
    </lineage>
</organism>
<dbReference type="AlphaFoldDB" id="A0A5J4ZSG2"/>
<dbReference type="EMBL" id="CM018049">
    <property type="protein sequence ID" value="KAA8520011.1"/>
    <property type="molecule type" value="Genomic_DNA"/>
</dbReference>
<keyword evidence="1" id="KW-0732">Signal</keyword>
<evidence type="ECO:0000313" key="2">
    <source>
        <dbReference type="EMBL" id="KAA8520011.1"/>
    </source>
</evidence>
<feature type="chain" id="PRO_5023923304" evidence="1">
    <location>
        <begin position="18"/>
        <end position="177"/>
    </location>
</feature>
<feature type="signal peptide" evidence="1">
    <location>
        <begin position="1"/>
        <end position="17"/>
    </location>
</feature>
<dbReference type="Proteomes" id="UP000325577">
    <property type="component" value="Linkage Group LG6"/>
</dbReference>
<name>A0A5J4ZSG2_9ASTE</name>
<evidence type="ECO:0000313" key="3">
    <source>
        <dbReference type="Proteomes" id="UP000325577"/>
    </source>
</evidence>
<proteinExistence type="predicted"/>
<gene>
    <name evidence="2" type="ORF">F0562_014267</name>
</gene>
<keyword evidence="3" id="KW-1185">Reference proteome</keyword>